<dbReference type="EMBL" id="ADCP02000001">
    <property type="protein sequence ID" value="EFV43312.1"/>
    <property type="molecule type" value="Genomic_DNA"/>
</dbReference>
<evidence type="ECO:0000256" key="5">
    <source>
        <dbReference type="SAM" id="MobiDB-lite"/>
    </source>
</evidence>
<keyword evidence="2 4" id="KW-0238">DNA-binding</keyword>
<gene>
    <name evidence="7" type="ORF">HMPREF0179_02835</name>
</gene>
<keyword evidence="1" id="KW-0805">Transcription regulation</keyword>
<dbReference type="Pfam" id="PF00440">
    <property type="entry name" value="TetR_N"/>
    <property type="match status" value="1"/>
</dbReference>
<evidence type="ECO:0000256" key="2">
    <source>
        <dbReference type="ARBA" id="ARBA00023125"/>
    </source>
</evidence>
<dbReference type="PANTHER" id="PTHR47506">
    <property type="entry name" value="TRANSCRIPTIONAL REGULATORY PROTEIN"/>
    <property type="match status" value="1"/>
</dbReference>
<dbReference type="PANTHER" id="PTHR47506:SF6">
    <property type="entry name" value="HTH-TYPE TRANSCRIPTIONAL REPRESSOR NEMR"/>
    <property type="match status" value="1"/>
</dbReference>
<dbReference type="InterPro" id="IPR001647">
    <property type="entry name" value="HTH_TetR"/>
</dbReference>
<dbReference type="AlphaFoldDB" id="E5Y9Q7"/>
<organism evidence="7 8">
    <name type="scientific">Bilophila wadsworthia (strain 3_1_6)</name>
    <dbReference type="NCBI Taxonomy" id="563192"/>
    <lineage>
        <taxon>Bacteria</taxon>
        <taxon>Pseudomonadati</taxon>
        <taxon>Thermodesulfobacteriota</taxon>
        <taxon>Desulfovibrionia</taxon>
        <taxon>Desulfovibrionales</taxon>
        <taxon>Desulfovibrionaceae</taxon>
        <taxon>Bilophila</taxon>
    </lineage>
</organism>
<dbReference type="PROSITE" id="PS50977">
    <property type="entry name" value="HTH_TETR_2"/>
    <property type="match status" value="1"/>
</dbReference>
<dbReference type="PRINTS" id="PR00455">
    <property type="entry name" value="HTHTETR"/>
</dbReference>
<protein>
    <recommendedName>
        <fullName evidence="6">HTH tetR-type domain-containing protein</fullName>
    </recommendedName>
</protein>
<accession>E5Y9Q7</accession>
<dbReference type="HOGENOM" id="CLU_069356_28_1_7"/>
<evidence type="ECO:0000256" key="4">
    <source>
        <dbReference type="PROSITE-ProRule" id="PRU00335"/>
    </source>
</evidence>
<sequence length="211" mass="23744">MQNHAQDAKGRGRPPKQRGDKLLTREMLVHVGTEVLTEKGYSAVGVDEILQRTGISRCSFYYYFKTKEGFGAELIDRYRLSITQKLERCLSDTSLSPLGSLRAFVGEVRDEMARTNCRSGCLAGKLAQEVNTLPENFREQLSAVFAEWQDVFARGLKRAQETGEISPELDCASTAAFFWYGWEGALQRANLELNIKPVDIFIGNFFSRLTG</sequence>
<feature type="DNA-binding region" description="H-T-H motif" evidence="4">
    <location>
        <begin position="45"/>
        <end position="64"/>
    </location>
</feature>
<dbReference type="SUPFAM" id="SSF46689">
    <property type="entry name" value="Homeodomain-like"/>
    <property type="match status" value="1"/>
</dbReference>
<dbReference type="RefSeq" id="WP_005028952.1">
    <property type="nucleotide sequence ID" value="NZ_KE150238.1"/>
</dbReference>
<feature type="compositionally biased region" description="Basic and acidic residues" evidence="5">
    <location>
        <begin position="1"/>
        <end position="10"/>
    </location>
</feature>
<dbReference type="Pfam" id="PF16925">
    <property type="entry name" value="TetR_C_13"/>
    <property type="match status" value="1"/>
</dbReference>
<evidence type="ECO:0000313" key="7">
    <source>
        <dbReference type="EMBL" id="EFV43312.1"/>
    </source>
</evidence>
<evidence type="ECO:0000313" key="8">
    <source>
        <dbReference type="Proteomes" id="UP000006034"/>
    </source>
</evidence>
<reference evidence="7 8" key="2">
    <citation type="submission" date="2013-04" db="EMBL/GenBank/DDBJ databases">
        <title>The Genome Sequence of Bilophila wadsworthia 3_1_6.</title>
        <authorList>
            <consortium name="The Broad Institute Genomics Platform"/>
            <person name="Earl A."/>
            <person name="Ward D."/>
            <person name="Feldgarden M."/>
            <person name="Gevers D."/>
            <person name="Sibley C."/>
            <person name="Strauss J."/>
            <person name="Allen-Vercoe E."/>
            <person name="Walker B."/>
            <person name="Young S."/>
            <person name="Zeng Q."/>
            <person name="Gargeya S."/>
            <person name="Fitzgerald M."/>
            <person name="Haas B."/>
            <person name="Abouelleil A."/>
            <person name="Allen A.W."/>
            <person name="Alvarado L."/>
            <person name="Arachchi H.M."/>
            <person name="Berlin A.M."/>
            <person name="Chapman S.B."/>
            <person name="Gainer-Dewar J."/>
            <person name="Goldberg J."/>
            <person name="Griggs A."/>
            <person name="Gujja S."/>
            <person name="Hansen M."/>
            <person name="Howarth C."/>
            <person name="Imamovic A."/>
            <person name="Ireland A."/>
            <person name="Larimer J."/>
            <person name="McCowan C."/>
            <person name="Murphy C."/>
            <person name="Pearson M."/>
            <person name="Poon T.W."/>
            <person name="Priest M."/>
            <person name="Roberts A."/>
            <person name="Saif S."/>
            <person name="Shea T."/>
            <person name="Sisk P."/>
            <person name="Sykes S."/>
            <person name="Wortman J."/>
            <person name="Nusbaum C."/>
            <person name="Birren B."/>
        </authorList>
    </citation>
    <scope>NUCLEOTIDE SEQUENCE [LARGE SCALE GENOMIC DNA]</scope>
    <source>
        <strain evidence="7 8">3_1_6</strain>
    </source>
</reference>
<feature type="region of interest" description="Disordered" evidence="5">
    <location>
        <begin position="1"/>
        <end position="23"/>
    </location>
</feature>
<evidence type="ECO:0000259" key="6">
    <source>
        <dbReference type="PROSITE" id="PS50977"/>
    </source>
</evidence>
<dbReference type="InterPro" id="IPR036271">
    <property type="entry name" value="Tet_transcr_reg_TetR-rel_C_sf"/>
</dbReference>
<dbReference type="SUPFAM" id="SSF48498">
    <property type="entry name" value="Tetracyclin repressor-like, C-terminal domain"/>
    <property type="match status" value="1"/>
</dbReference>
<dbReference type="eggNOG" id="COG1309">
    <property type="taxonomic scope" value="Bacteria"/>
</dbReference>
<reference evidence="7 8" key="1">
    <citation type="submission" date="2010-10" db="EMBL/GenBank/DDBJ databases">
        <authorList>
            <consortium name="The Broad Institute Genome Sequencing Platform"/>
            <person name="Ward D."/>
            <person name="Earl A."/>
            <person name="Feldgarden M."/>
            <person name="Young S.K."/>
            <person name="Gargeya S."/>
            <person name="Zeng Q."/>
            <person name="Alvarado L."/>
            <person name="Berlin A."/>
            <person name="Bochicchio J."/>
            <person name="Chapman S.B."/>
            <person name="Chen Z."/>
            <person name="Freedman E."/>
            <person name="Gellesch M."/>
            <person name="Goldberg J."/>
            <person name="Griggs A."/>
            <person name="Gujja S."/>
            <person name="Heilman E."/>
            <person name="Heiman D."/>
            <person name="Howarth C."/>
            <person name="Mehta T."/>
            <person name="Neiman D."/>
            <person name="Pearson M."/>
            <person name="Roberts A."/>
            <person name="Saif S."/>
            <person name="Shea T."/>
            <person name="Shenoy N."/>
            <person name="Sisk P."/>
            <person name="Stolte C."/>
            <person name="Sykes S."/>
            <person name="White J."/>
            <person name="Yandava C."/>
            <person name="Allen-Vercoe E."/>
            <person name="Sibley C."/>
            <person name="Ambrose C.E."/>
            <person name="Strauss J."/>
            <person name="Daigneault M."/>
            <person name="Haas B."/>
            <person name="Nusbaum C."/>
            <person name="Birren B."/>
        </authorList>
    </citation>
    <scope>NUCLEOTIDE SEQUENCE [LARGE SCALE GENOMIC DNA]</scope>
    <source>
        <strain evidence="7 8">3_1_6</strain>
    </source>
</reference>
<dbReference type="InterPro" id="IPR009057">
    <property type="entry name" value="Homeodomain-like_sf"/>
</dbReference>
<dbReference type="OrthoDB" id="9793734at2"/>
<dbReference type="GO" id="GO:0003677">
    <property type="term" value="F:DNA binding"/>
    <property type="evidence" value="ECO:0007669"/>
    <property type="project" value="UniProtKB-UniRule"/>
</dbReference>
<evidence type="ECO:0000256" key="3">
    <source>
        <dbReference type="ARBA" id="ARBA00023163"/>
    </source>
</evidence>
<keyword evidence="3" id="KW-0804">Transcription</keyword>
<dbReference type="Proteomes" id="UP000006034">
    <property type="component" value="Unassembled WGS sequence"/>
</dbReference>
<dbReference type="Gene3D" id="1.10.357.10">
    <property type="entry name" value="Tetracycline Repressor, domain 2"/>
    <property type="match status" value="1"/>
</dbReference>
<name>E5Y9Q7_BILW3</name>
<proteinExistence type="predicted"/>
<comment type="caution">
    <text evidence="7">The sequence shown here is derived from an EMBL/GenBank/DDBJ whole genome shotgun (WGS) entry which is preliminary data.</text>
</comment>
<dbReference type="STRING" id="563192.HMPREF0179_02835"/>
<keyword evidence="8" id="KW-1185">Reference proteome</keyword>
<feature type="domain" description="HTH tetR-type" evidence="6">
    <location>
        <begin position="22"/>
        <end position="82"/>
    </location>
</feature>
<dbReference type="InterPro" id="IPR011075">
    <property type="entry name" value="TetR_C"/>
</dbReference>
<dbReference type="GeneID" id="78084775"/>
<evidence type="ECO:0000256" key="1">
    <source>
        <dbReference type="ARBA" id="ARBA00023015"/>
    </source>
</evidence>